<keyword evidence="8" id="KW-1185">Reference proteome</keyword>
<feature type="transmembrane region" description="Helical" evidence="6">
    <location>
        <begin position="47"/>
        <end position="65"/>
    </location>
</feature>
<feature type="transmembrane region" description="Helical" evidence="6">
    <location>
        <begin position="221"/>
        <end position="240"/>
    </location>
</feature>
<keyword evidence="3 6" id="KW-0812">Transmembrane</keyword>
<feature type="transmembrane region" description="Helical" evidence="6">
    <location>
        <begin position="375"/>
        <end position="394"/>
    </location>
</feature>
<dbReference type="Pfam" id="PF07690">
    <property type="entry name" value="MFS_1"/>
    <property type="match status" value="1"/>
</dbReference>
<reference evidence="7 8" key="1">
    <citation type="journal article" date="2021" name="Syst. Appl. Microbiol.">
        <title>Pseudomonas lalucatii sp. nov. isolated from Vallgornera, a karstic cave in Mallorca, Western Mediterranean.</title>
        <authorList>
            <person name="Busquets A."/>
            <person name="Mulet M."/>
            <person name="Gomila M."/>
            <person name="Garcia-Valdes E."/>
        </authorList>
    </citation>
    <scope>NUCLEOTIDE SEQUENCE [LARGE SCALE GENOMIC DNA]</scope>
    <source>
        <strain evidence="7 8">R1b54</strain>
    </source>
</reference>
<comment type="caution">
    <text evidence="7">The sequence shown here is derived from an EMBL/GenBank/DDBJ whole genome shotgun (WGS) entry which is preliminary data.</text>
</comment>
<name>A0ABS5Q2Z0_9PSED</name>
<dbReference type="PANTHER" id="PTHR12778">
    <property type="entry name" value="SOLUTE CARRIER FAMILY 33 ACETYL-COA TRANSPORTER -RELATED"/>
    <property type="match status" value="1"/>
</dbReference>
<evidence type="ECO:0000313" key="8">
    <source>
        <dbReference type="Proteomes" id="UP001196601"/>
    </source>
</evidence>
<feature type="transmembrane region" description="Helical" evidence="6">
    <location>
        <begin position="107"/>
        <end position="130"/>
    </location>
</feature>
<feature type="transmembrane region" description="Helical" evidence="6">
    <location>
        <begin position="350"/>
        <end position="369"/>
    </location>
</feature>
<dbReference type="InterPro" id="IPR036259">
    <property type="entry name" value="MFS_trans_sf"/>
</dbReference>
<feature type="transmembrane region" description="Helical" evidence="6">
    <location>
        <begin position="142"/>
        <end position="163"/>
    </location>
</feature>
<dbReference type="SUPFAM" id="SSF103473">
    <property type="entry name" value="MFS general substrate transporter"/>
    <property type="match status" value="1"/>
</dbReference>
<feature type="transmembrane region" description="Helical" evidence="6">
    <location>
        <begin position="286"/>
        <end position="306"/>
    </location>
</feature>
<accession>A0ABS5Q2Z0</accession>
<feature type="transmembrane region" description="Helical" evidence="6">
    <location>
        <begin position="77"/>
        <end position="95"/>
    </location>
</feature>
<gene>
    <name evidence="7" type="ORF">I0D00_13385</name>
</gene>
<evidence type="ECO:0000256" key="1">
    <source>
        <dbReference type="ARBA" id="ARBA00004141"/>
    </source>
</evidence>
<evidence type="ECO:0000256" key="5">
    <source>
        <dbReference type="ARBA" id="ARBA00023136"/>
    </source>
</evidence>
<keyword evidence="5 6" id="KW-0472">Membrane</keyword>
<feature type="transmembrane region" description="Helical" evidence="6">
    <location>
        <begin position="312"/>
        <end position="338"/>
    </location>
</feature>
<evidence type="ECO:0000256" key="3">
    <source>
        <dbReference type="ARBA" id="ARBA00022692"/>
    </source>
</evidence>
<dbReference type="PANTHER" id="PTHR12778:SF10">
    <property type="entry name" value="MAJOR FACILITATOR SUPERFAMILY DOMAIN-CONTAINING PROTEIN 3"/>
    <property type="match status" value="1"/>
</dbReference>
<dbReference type="RefSeq" id="WP_213640334.1">
    <property type="nucleotide sequence ID" value="NZ_JADPMV010000002.1"/>
</dbReference>
<protein>
    <submittedName>
        <fullName evidence="7">MFS transporter</fullName>
    </submittedName>
</protein>
<proteinExistence type="predicted"/>
<keyword evidence="4 6" id="KW-1133">Transmembrane helix</keyword>
<comment type="subcellular location">
    <subcellularLocation>
        <location evidence="1">Membrane</location>
        <topology evidence="1">Multi-pass membrane protein</topology>
    </subcellularLocation>
</comment>
<feature type="transmembrane region" description="Helical" evidence="6">
    <location>
        <begin position="255"/>
        <end position="274"/>
    </location>
</feature>
<evidence type="ECO:0000313" key="7">
    <source>
        <dbReference type="EMBL" id="MBS7662929.1"/>
    </source>
</evidence>
<organism evidence="7 8">
    <name type="scientific">Pseudomonas lalucatii</name>
    <dbReference type="NCBI Taxonomy" id="1424203"/>
    <lineage>
        <taxon>Bacteria</taxon>
        <taxon>Pseudomonadati</taxon>
        <taxon>Pseudomonadota</taxon>
        <taxon>Gammaproteobacteria</taxon>
        <taxon>Pseudomonadales</taxon>
        <taxon>Pseudomonadaceae</taxon>
        <taxon>Pseudomonas</taxon>
    </lineage>
</organism>
<keyword evidence="2" id="KW-0813">Transport</keyword>
<dbReference type="Gene3D" id="1.20.1250.20">
    <property type="entry name" value="MFS general substrate transporter like domains"/>
    <property type="match status" value="1"/>
</dbReference>
<dbReference type="InterPro" id="IPR011701">
    <property type="entry name" value="MFS"/>
</dbReference>
<dbReference type="InterPro" id="IPR004752">
    <property type="entry name" value="AmpG_permease/AT-1"/>
</dbReference>
<dbReference type="Proteomes" id="UP001196601">
    <property type="component" value="Unassembled WGS sequence"/>
</dbReference>
<feature type="transmembrane region" description="Helical" evidence="6">
    <location>
        <begin position="12"/>
        <end position="35"/>
    </location>
</feature>
<evidence type="ECO:0000256" key="4">
    <source>
        <dbReference type="ARBA" id="ARBA00022989"/>
    </source>
</evidence>
<evidence type="ECO:0000256" key="6">
    <source>
        <dbReference type="SAM" id="Phobius"/>
    </source>
</evidence>
<dbReference type="EMBL" id="JADPMV010000002">
    <property type="protein sequence ID" value="MBS7662929.1"/>
    <property type="molecule type" value="Genomic_DNA"/>
</dbReference>
<sequence length="421" mass="44005">MSRAATRLLGRQALFGWLNFALALPSIYLLLGLPLVMRQHGWSGTDIGLFQLAGLPALFKFLLALPVERWRFAGGHYRGWAVLLCLSLAATLVLIGRQELLGSRGLLFLLALCAGVLATWADIPVNALAIKLLPESERMRAGAIRSAALFLAAIAGGGLMLLVHARWGWQAPFLLMAAALLLGAALLPLLGEAALAPPAASPGTAPGDGWRGYFEQPGARLWTFLLLLSFPFVGACWLYLKPLLLDQGMSAERVAWLAGVGGGVVGALASVASARLIRVIGAARAMPLFTGFALLALAGLTTAVWLDAGAFGLVVGAALIAAAMGAISALVFGLMMFFTRQQRQAADYGLQASLFVVSRLAVPVLAGVALDRLGYTGMLLGLTLAMLGVAGLALGSRRTLAQVTEQEGGRLGAMEADGRCP</sequence>
<feature type="transmembrane region" description="Helical" evidence="6">
    <location>
        <begin position="169"/>
        <end position="190"/>
    </location>
</feature>
<evidence type="ECO:0000256" key="2">
    <source>
        <dbReference type="ARBA" id="ARBA00022448"/>
    </source>
</evidence>